<keyword evidence="2" id="KW-1185">Reference proteome</keyword>
<protein>
    <submittedName>
        <fullName evidence="3">Uncharacterized protein LOC107071321</fullName>
    </submittedName>
</protein>
<dbReference type="InterPro" id="IPR011029">
    <property type="entry name" value="DEATH-like_dom_sf"/>
</dbReference>
<reference evidence="3" key="1">
    <citation type="submission" date="2025-08" db="UniProtKB">
        <authorList>
            <consortium name="RefSeq"/>
        </authorList>
    </citation>
    <scope>IDENTIFICATION</scope>
    <source>
        <tissue evidence="3">Whole body</tissue>
    </source>
</reference>
<gene>
    <name evidence="3" type="primary">LOC107071321</name>
</gene>
<organism evidence="2 3">
    <name type="scientific">Polistes dominula</name>
    <name type="common">European paper wasp</name>
    <name type="synonym">Vespa dominula</name>
    <dbReference type="NCBI Taxonomy" id="743375"/>
    <lineage>
        <taxon>Eukaryota</taxon>
        <taxon>Metazoa</taxon>
        <taxon>Ecdysozoa</taxon>
        <taxon>Arthropoda</taxon>
        <taxon>Hexapoda</taxon>
        <taxon>Insecta</taxon>
        <taxon>Pterygota</taxon>
        <taxon>Neoptera</taxon>
        <taxon>Endopterygota</taxon>
        <taxon>Hymenoptera</taxon>
        <taxon>Apocrita</taxon>
        <taxon>Aculeata</taxon>
        <taxon>Vespoidea</taxon>
        <taxon>Vespidae</taxon>
        <taxon>Polistinae</taxon>
        <taxon>Polistini</taxon>
        <taxon>Polistes</taxon>
    </lineage>
</organism>
<name>A0ABM1IZS0_POLDO</name>
<dbReference type="RefSeq" id="XP_015185707.1">
    <property type="nucleotide sequence ID" value="XM_015330221.1"/>
</dbReference>
<feature type="domain" description="Tube Death" evidence="1">
    <location>
        <begin position="8"/>
        <end position="129"/>
    </location>
</feature>
<proteinExistence type="predicted"/>
<accession>A0ABM1IZS0</accession>
<dbReference type="CDD" id="cd08308">
    <property type="entry name" value="Death_Tube"/>
    <property type="match status" value="1"/>
</dbReference>
<dbReference type="GeneID" id="107071321"/>
<dbReference type="SUPFAM" id="SSF47986">
    <property type="entry name" value="DEATH domain"/>
    <property type="match status" value="1"/>
</dbReference>
<dbReference type="Gene3D" id="1.10.533.10">
    <property type="entry name" value="Death Domain, Fas"/>
    <property type="match status" value="1"/>
</dbReference>
<dbReference type="Proteomes" id="UP000694924">
    <property type="component" value="Unplaced"/>
</dbReference>
<evidence type="ECO:0000259" key="1">
    <source>
        <dbReference type="Pfam" id="PF14786"/>
    </source>
</evidence>
<sequence length="335" mass="37414">MANSIINSNTELRKLQPAHKYALAEILNVSDSWKQLMAIIPRDDTNAPRFNSEHISIIDQVAEKHRENGAKILLEEWSTMGRLRPTLGILLNLLIEAELFRAADYVAGEILKVDLPKRPEYGPAAIIDISDNTLAKLMHDKIQLNNNENGKLSQTVESLSSSSSSSSCRVNVGEIIHFSNVADLMDPCLIRNNTESMETLGKCNAKKEDIHLVANDIIISSVDNVNKDLEVSSKELPLFLQNFGQIENLNESVQSHEIPVFVNGSAFVSDKSVIKSNDDNRTNITNMDNTSSSTSYNFDLTNREDREGSMNCQFQSEVMSSLLPQFVNDWTNKNT</sequence>
<evidence type="ECO:0000313" key="2">
    <source>
        <dbReference type="Proteomes" id="UP000694924"/>
    </source>
</evidence>
<dbReference type="Pfam" id="PF14786">
    <property type="entry name" value="Death_2"/>
    <property type="match status" value="1"/>
</dbReference>
<dbReference type="InterPro" id="IPR029397">
    <property type="entry name" value="Tube_Death"/>
</dbReference>
<evidence type="ECO:0000313" key="3">
    <source>
        <dbReference type="RefSeq" id="XP_015185707.1"/>
    </source>
</evidence>